<proteinExistence type="predicted"/>
<dbReference type="EMBL" id="OU342829">
    <property type="protein sequence ID" value="CAG7580193.1"/>
    <property type="molecule type" value="Genomic_DNA"/>
</dbReference>
<evidence type="ECO:0000313" key="1">
    <source>
        <dbReference type="EMBL" id="CAG7580193.1"/>
    </source>
</evidence>
<protein>
    <submittedName>
        <fullName evidence="1">Uncharacterized protein</fullName>
    </submittedName>
</protein>
<reference evidence="1" key="1">
    <citation type="submission" date="2021-06" db="EMBL/GenBank/DDBJ databases">
        <authorList>
            <person name="Gannon L."/>
            <person name="Redgwell R T."/>
            <person name="Michniewski S."/>
            <person name="Harrison D C."/>
            <person name="Millard A."/>
        </authorList>
    </citation>
    <scope>NUCLEOTIDE SEQUENCE</scope>
</reference>
<name>A0A8D9C8P1_9VIRU</name>
<sequence>MKDKSAHIFDIENTLWSVKRQVWIIDKMSPEIPIIKLDESDFGLIESGIYRNQDNIIRFNGKEYFLPTDLMEQLKVRVKKEKSDIGNLGFSMQEYLDKDIINKLEFDILSENISHVKNKVDDIYVVSSNVVKERYNRMIKKLDEKMEDVGLNVKEYYLISETFNNQNEDENIFKKGITILRHLIGLNIKDSQFINEECDMYNCVNYYDSDNYIISRLSELQAQFEHLYYNSEQSVQELILNRFNESLKFNLNVVTTNELNKFISNEMSLSKPKKLMVFESFKRNNNMKFLKRFSEINESSSNEVSHIVRGLKNPNMIATNAGEGTGEGVVIYNKETFQKELEGRMRFGQLVKIDITGHESSIDDSSDYYKIYFERGEVDNIESIGDENDLRIWLEEYYQYQHHPINLREF</sequence>
<accession>A0A8D9C8P1</accession>
<gene>
    <name evidence="1" type="ORF">SLAVMIC_00293</name>
</gene>
<organism evidence="1">
    <name type="scientific">uncultured marine phage</name>
    <dbReference type="NCBI Taxonomy" id="707152"/>
    <lineage>
        <taxon>Viruses</taxon>
        <taxon>environmental samples</taxon>
    </lineage>
</organism>